<feature type="transmembrane region" description="Helical" evidence="1">
    <location>
        <begin position="12"/>
        <end position="35"/>
    </location>
</feature>
<name>A0ABP7KWN9_9SPHN</name>
<reference evidence="3" key="1">
    <citation type="journal article" date="2019" name="Int. J. Syst. Evol. Microbiol.">
        <title>The Global Catalogue of Microorganisms (GCM) 10K type strain sequencing project: providing services to taxonomists for standard genome sequencing and annotation.</title>
        <authorList>
            <consortium name="The Broad Institute Genomics Platform"/>
            <consortium name="The Broad Institute Genome Sequencing Center for Infectious Disease"/>
            <person name="Wu L."/>
            <person name="Ma J."/>
        </authorList>
    </citation>
    <scope>NUCLEOTIDE SEQUENCE [LARGE SCALE GENOMIC DNA]</scope>
    <source>
        <strain evidence="3">JCM 17543</strain>
    </source>
</reference>
<keyword evidence="1" id="KW-0812">Transmembrane</keyword>
<keyword evidence="3" id="KW-1185">Reference proteome</keyword>
<sequence>MRQIPALFVRYLRPLWLIVFLASLGIVVAGTVMAFRDTYEARPQFKALGLDYDIEVDGRLTVELVKNVPKSIPAGTRFQIAAINGSSVDPRIHSADLARRLQAAQGDSVALTLRAPDGKLVSIQQKRDIVGPTPDARRARDLRAAARLASGLLACGALLLCSLLLARRRPDDPVAMLFAFAFAGMASTIDPPLALWMAFGWPIAYDIISAIWFYLLLIALAVFPDGIFVPKLFRWIIPVGVLLSILVEHPLVPASAQALLGIGALLAMLIGQVRRFRRLQPGIERQQIKWAGFGFASGLVLVGLAFTLLLFQPESAVEQSMIVNMIVVLMFSLGMACIPLGLLVALTRFRLWEADTVISRSAAYAVVTLIVGVVWAASADLVKLIVEQIIGRESQAGATTLSAIIAAGVFAPTQSVVLGWTKRRWGSPVERIHESAQRLKSWGMTEPPAEVATRALAIIDQAIHPAASAIVLDMPLSQELIAARGVSSEKDPRLVEKLVLADEESSVGTLLLGRRSDGNRYNQLELEAVREIIPPLAEALRVARSHYSRENMMQQRLEEMASRLAQLEGGAPKPA</sequence>
<keyword evidence="1" id="KW-0472">Membrane</keyword>
<accession>A0ABP7KWN9</accession>
<dbReference type="Proteomes" id="UP001500827">
    <property type="component" value="Unassembled WGS sequence"/>
</dbReference>
<evidence type="ECO:0008006" key="4">
    <source>
        <dbReference type="Google" id="ProtNLM"/>
    </source>
</evidence>
<dbReference type="RefSeq" id="WP_344698213.1">
    <property type="nucleotide sequence ID" value="NZ_BAABBM010000001.1"/>
</dbReference>
<organism evidence="2 3">
    <name type="scientific">Sphingomonas limnosediminicola</name>
    <dbReference type="NCBI Taxonomy" id="940133"/>
    <lineage>
        <taxon>Bacteria</taxon>
        <taxon>Pseudomonadati</taxon>
        <taxon>Pseudomonadota</taxon>
        <taxon>Alphaproteobacteria</taxon>
        <taxon>Sphingomonadales</taxon>
        <taxon>Sphingomonadaceae</taxon>
        <taxon>Sphingomonas</taxon>
    </lineage>
</organism>
<keyword evidence="1" id="KW-1133">Transmembrane helix</keyword>
<feature type="transmembrane region" description="Helical" evidence="1">
    <location>
        <begin position="357"/>
        <end position="378"/>
    </location>
</feature>
<evidence type="ECO:0000256" key="1">
    <source>
        <dbReference type="SAM" id="Phobius"/>
    </source>
</evidence>
<comment type="caution">
    <text evidence="2">The sequence shown here is derived from an EMBL/GenBank/DDBJ whole genome shotgun (WGS) entry which is preliminary data.</text>
</comment>
<feature type="transmembrane region" description="Helical" evidence="1">
    <location>
        <begin position="322"/>
        <end position="345"/>
    </location>
</feature>
<evidence type="ECO:0000313" key="3">
    <source>
        <dbReference type="Proteomes" id="UP001500827"/>
    </source>
</evidence>
<feature type="transmembrane region" description="Helical" evidence="1">
    <location>
        <begin position="177"/>
        <end position="197"/>
    </location>
</feature>
<feature type="transmembrane region" description="Helical" evidence="1">
    <location>
        <begin position="144"/>
        <end position="165"/>
    </location>
</feature>
<dbReference type="EMBL" id="BAABBM010000001">
    <property type="protein sequence ID" value="GAA3889775.1"/>
    <property type="molecule type" value="Genomic_DNA"/>
</dbReference>
<proteinExistence type="predicted"/>
<gene>
    <name evidence="2" type="ORF">GCM10022276_06050</name>
</gene>
<protein>
    <recommendedName>
        <fullName evidence="4">PDZ domain-containing protein</fullName>
    </recommendedName>
</protein>
<feature type="transmembrane region" description="Helical" evidence="1">
    <location>
        <begin position="288"/>
        <end position="310"/>
    </location>
</feature>
<feature type="transmembrane region" description="Helical" evidence="1">
    <location>
        <begin position="203"/>
        <end position="223"/>
    </location>
</feature>
<feature type="transmembrane region" description="Helical" evidence="1">
    <location>
        <begin position="258"/>
        <end position="276"/>
    </location>
</feature>
<feature type="transmembrane region" description="Helical" evidence="1">
    <location>
        <begin position="398"/>
        <end position="421"/>
    </location>
</feature>
<evidence type="ECO:0000313" key="2">
    <source>
        <dbReference type="EMBL" id="GAA3889775.1"/>
    </source>
</evidence>